<dbReference type="InterPro" id="IPR022535">
    <property type="entry name" value="Golgi_pH-regulator_cons_dom"/>
</dbReference>
<keyword evidence="4 5" id="KW-0472">Membrane</keyword>
<evidence type="ECO:0000259" key="7">
    <source>
        <dbReference type="Pfam" id="PF12537"/>
    </source>
</evidence>
<evidence type="ECO:0000256" key="5">
    <source>
        <dbReference type="SAM" id="Phobius"/>
    </source>
</evidence>
<keyword evidence="9" id="KW-1185">Reference proteome</keyword>
<dbReference type="GeneID" id="85367531"/>
<dbReference type="Pfam" id="PF12537">
    <property type="entry name" value="GPHR_N"/>
    <property type="match status" value="1"/>
</dbReference>
<reference evidence="8" key="1">
    <citation type="submission" date="2023-06" db="EMBL/GenBank/DDBJ databases">
        <authorList>
            <consortium name="Lawrence Berkeley National Laboratory"/>
            <person name="Ahrendt S."/>
            <person name="Sahu N."/>
            <person name="Indic B."/>
            <person name="Wong-Bajracharya J."/>
            <person name="Merenyi Z."/>
            <person name="Ke H.-M."/>
            <person name="Monk M."/>
            <person name="Kocsube S."/>
            <person name="Drula E."/>
            <person name="Lipzen A."/>
            <person name="Balint B."/>
            <person name="Henrissat B."/>
            <person name="Andreopoulos B."/>
            <person name="Martin F.M."/>
            <person name="Harder C.B."/>
            <person name="Rigling D."/>
            <person name="Ford K.L."/>
            <person name="Foster G.D."/>
            <person name="Pangilinan J."/>
            <person name="Papanicolaou A."/>
            <person name="Barry K."/>
            <person name="LaButti K."/>
            <person name="Viragh M."/>
            <person name="Koriabine M."/>
            <person name="Yan M."/>
            <person name="Riley R."/>
            <person name="Champramary S."/>
            <person name="Plett K.L."/>
            <person name="Tsai I.J."/>
            <person name="Slot J."/>
            <person name="Sipos G."/>
            <person name="Plett J."/>
            <person name="Nagy L.G."/>
            <person name="Grigoriev I.V."/>
        </authorList>
    </citation>
    <scope>NUCLEOTIDE SEQUENCE</scope>
    <source>
        <strain evidence="8">CCBAS 213</strain>
    </source>
</reference>
<feature type="transmembrane region" description="Helical" evidence="5">
    <location>
        <begin position="197"/>
        <end position="222"/>
    </location>
</feature>
<feature type="transmembrane region" description="Helical" evidence="5">
    <location>
        <begin position="100"/>
        <end position="123"/>
    </location>
</feature>
<feature type="domain" description="Abscisic acid G-protein coupled receptor-like" evidence="6">
    <location>
        <begin position="310"/>
        <end position="499"/>
    </location>
</feature>
<dbReference type="GO" id="GO:0016020">
    <property type="term" value="C:membrane"/>
    <property type="evidence" value="ECO:0007669"/>
    <property type="project" value="UniProtKB-SubCell"/>
</dbReference>
<feature type="transmembrane region" description="Helical" evidence="5">
    <location>
        <begin position="421"/>
        <end position="439"/>
    </location>
</feature>
<feature type="transmembrane region" description="Helical" evidence="5">
    <location>
        <begin position="18"/>
        <end position="41"/>
    </location>
</feature>
<evidence type="ECO:0000256" key="3">
    <source>
        <dbReference type="ARBA" id="ARBA00022989"/>
    </source>
</evidence>
<dbReference type="EMBL" id="JAUEPS010000049">
    <property type="protein sequence ID" value="KAK0445595.1"/>
    <property type="molecule type" value="Genomic_DNA"/>
</dbReference>
<keyword evidence="8" id="KW-0675">Receptor</keyword>
<name>A0AA39MTU5_ARMTA</name>
<evidence type="ECO:0000256" key="4">
    <source>
        <dbReference type="ARBA" id="ARBA00023136"/>
    </source>
</evidence>
<protein>
    <submittedName>
        <fullName evidence="8">G protein-coupled receptor 89</fullName>
    </submittedName>
</protein>
<accession>A0AA39MTU5</accession>
<dbReference type="PANTHER" id="PTHR15948">
    <property type="entry name" value="G-PROTEIN COUPLED RECEPTOR 89-RELATED"/>
    <property type="match status" value="1"/>
</dbReference>
<evidence type="ECO:0000313" key="9">
    <source>
        <dbReference type="Proteomes" id="UP001175211"/>
    </source>
</evidence>
<organism evidence="8 9">
    <name type="scientific">Armillaria tabescens</name>
    <name type="common">Ringless honey mushroom</name>
    <name type="synonym">Agaricus tabescens</name>
    <dbReference type="NCBI Taxonomy" id="1929756"/>
    <lineage>
        <taxon>Eukaryota</taxon>
        <taxon>Fungi</taxon>
        <taxon>Dikarya</taxon>
        <taxon>Basidiomycota</taxon>
        <taxon>Agaricomycotina</taxon>
        <taxon>Agaricomycetes</taxon>
        <taxon>Agaricomycetidae</taxon>
        <taxon>Agaricales</taxon>
        <taxon>Marasmiineae</taxon>
        <taxon>Physalacriaceae</taxon>
        <taxon>Desarmillaria</taxon>
    </lineage>
</organism>
<dbReference type="PANTHER" id="PTHR15948:SF0">
    <property type="entry name" value="GOLGI PH REGULATOR A-RELATED"/>
    <property type="match status" value="1"/>
</dbReference>
<evidence type="ECO:0000256" key="2">
    <source>
        <dbReference type="ARBA" id="ARBA00022692"/>
    </source>
</evidence>
<sequence length="509" mass="56226">MCRCTSLTSYHHHPIGTALLHAATMIIETILLLAFRGALFFGCRRYILRILYEDLQELSSTSGEAEAIELSLPTSSTSIVQRSQKTAKEERHTSISHSTFALCFTESCTLFLLLMFQGLNIFTPSIRVLHFRICLLVLLVIILLAVPLLFSYIIISRPLLSFVPPLICLFLLSFIPLPSPLDSNPDIDLITACLSRLIVVGTIILGALSGFGAMRSCWLYLLAQERPIPTDRDIEVSTAALARIREDLKARMDEATRKNSNETAPWYSRVVKSFGNDDISQEISGLQALEYQMALALDDKRERQRANRLSRTLCGRAWNLGGKVFAVYCVIRILSSIINLAFPTLRRTSSSSSSEYNYPDLVAYLFSLLLSYPQERVVAVSRQVGLVFVGLIILSSIRLVLRSATRVLRVTSRNRGASLMMLLLAQLIGIYLLSTIVQLRTSFPPPSPYAAAADDDQVPNGKPTNLFSLIPEGQVFGGLFDASFLLAAVAEGAVVWIGDKFGASSGYDA</sequence>
<evidence type="ECO:0000259" key="6">
    <source>
        <dbReference type="Pfam" id="PF12430"/>
    </source>
</evidence>
<comment type="subcellular location">
    <subcellularLocation>
        <location evidence="1">Membrane</location>
        <topology evidence="1">Multi-pass membrane protein</topology>
    </subcellularLocation>
</comment>
<feature type="transmembrane region" description="Helical" evidence="5">
    <location>
        <begin position="384"/>
        <end position="401"/>
    </location>
</feature>
<comment type="caution">
    <text evidence="8">The sequence shown here is derived from an EMBL/GenBank/DDBJ whole genome shotgun (WGS) entry which is preliminary data.</text>
</comment>
<dbReference type="AlphaFoldDB" id="A0AA39MTU5"/>
<keyword evidence="3 5" id="KW-1133">Transmembrane helix</keyword>
<gene>
    <name evidence="8" type="ORF">EV420DRAFT_919779</name>
</gene>
<evidence type="ECO:0000313" key="8">
    <source>
        <dbReference type="EMBL" id="KAK0445595.1"/>
    </source>
</evidence>
<dbReference type="RefSeq" id="XP_060325499.1">
    <property type="nucleotide sequence ID" value="XM_060483983.1"/>
</dbReference>
<feature type="transmembrane region" description="Helical" evidence="5">
    <location>
        <begin position="475"/>
        <end position="497"/>
    </location>
</feature>
<dbReference type="Pfam" id="PF12430">
    <property type="entry name" value="ABA_GPCR"/>
    <property type="match status" value="1"/>
</dbReference>
<dbReference type="InterPro" id="IPR025969">
    <property type="entry name" value="ABA_GPCR_dom"/>
</dbReference>
<dbReference type="Proteomes" id="UP001175211">
    <property type="component" value="Unassembled WGS sequence"/>
</dbReference>
<feature type="domain" description="Golgi pH regulator conserved" evidence="7">
    <location>
        <begin position="189"/>
        <end position="254"/>
    </location>
</feature>
<proteinExistence type="predicted"/>
<keyword evidence="2 5" id="KW-0812">Transmembrane</keyword>
<evidence type="ECO:0000256" key="1">
    <source>
        <dbReference type="ARBA" id="ARBA00004141"/>
    </source>
</evidence>
<feature type="transmembrane region" description="Helical" evidence="5">
    <location>
        <begin position="159"/>
        <end position="177"/>
    </location>
</feature>
<feature type="transmembrane region" description="Helical" evidence="5">
    <location>
        <begin position="129"/>
        <end position="152"/>
    </location>
</feature>
<dbReference type="InterPro" id="IPR015672">
    <property type="entry name" value="GPHR/GTG"/>
</dbReference>